<protein>
    <submittedName>
        <fullName evidence="2">Uncharacterized protein</fullName>
    </submittedName>
</protein>
<dbReference type="EMBL" id="OIVN01000813">
    <property type="protein sequence ID" value="SPC85948.1"/>
    <property type="molecule type" value="Genomic_DNA"/>
</dbReference>
<feature type="region of interest" description="Disordered" evidence="1">
    <location>
        <begin position="31"/>
        <end position="51"/>
    </location>
</feature>
<reference evidence="2" key="1">
    <citation type="submission" date="2018-02" db="EMBL/GenBank/DDBJ databases">
        <authorList>
            <person name="Cohen D.B."/>
            <person name="Kent A.D."/>
        </authorList>
    </citation>
    <scope>NUCLEOTIDE SEQUENCE</scope>
</reference>
<gene>
    <name evidence="2" type="ORF">FSB_LOCUS13830</name>
</gene>
<proteinExistence type="predicted"/>
<evidence type="ECO:0000256" key="1">
    <source>
        <dbReference type="SAM" id="MobiDB-lite"/>
    </source>
</evidence>
<dbReference type="AlphaFoldDB" id="A0A2N9FFL4"/>
<accession>A0A2N9FFL4</accession>
<sequence length="74" mass="7945">MTWSAMSSAWTMQRSFPWGLSKPLQKGRSAELAKGRSKFTGADESNGAVEGGLDDGLVVARPPCMVAEPWVCQS</sequence>
<organism evidence="2">
    <name type="scientific">Fagus sylvatica</name>
    <name type="common">Beechnut</name>
    <dbReference type="NCBI Taxonomy" id="28930"/>
    <lineage>
        <taxon>Eukaryota</taxon>
        <taxon>Viridiplantae</taxon>
        <taxon>Streptophyta</taxon>
        <taxon>Embryophyta</taxon>
        <taxon>Tracheophyta</taxon>
        <taxon>Spermatophyta</taxon>
        <taxon>Magnoliopsida</taxon>
        <taxon>eudicotyledons</taxon>
        <taxon>Gunneridae</taxon>
        <taxon>Pentapetalae</taxon>
        <taxon>rosids</taxon>
        <taxon>fabids</taxon>
        <taxon>Fagales</taxon>
        <taxon>Fagaceae</taxon>
        <taxon>Fagus</taxon>
    </lineage>
</organism>
<name>A0A2N9FFL4_FAGSY</name>
<evidence type="ECO:0000313" key="2">
    <source>
        <dbReference type="EMBL" id="SPC85948.1"/>
    </source>
</evidence>